<dbReference type="InterPro" id="IPR001969">
    <property type="entry name" value="Aspartic_peptidase_AS"/>
</dbReference>
<feature type="chain" id="PRO_5044652710" evidence="11">
    <location>
        <begin position="27"/>
        <end position="520"/>
    </location>
</feature>
<reference evidence="15 16" key="2">
    <citation type="submission" date="2025-04" db="UniProtKB">
        <authorList>
            <consortium name="RefSeq"/>
        </authorList>
    </citation>
    <scope>IDENTIFICATION</scope>
    <source>
        <tissue evidence="15 16">Leaf</tissue>
    </source>
</reference>
<dbReference type="AlphaFoldDB" id="A0A6P8DUC8"/>
<dbReference type="InterPro" id="IPR007856">
    <property type="entry name" value="SapB_1"/>
</dbReference>
<evidence type="ECO:0000313" key="16">
    <source>
        <dbReference type="RefSeq" id="XP_031395764.1"/>
    </source>
</evidence>
<keyword evidence="3 10" id="KW-0064">Aspartyl protease</keyword>
<dbReference type="PROSITE" id="PS51767">
    <property type="entry name" value="PEPTIDASE_A1"/>
    <property type="match status" value="1"/>
</dbReference>
<dbReference type="PROSITE" id="PS00141">
    <property type="entry name" value="ASP_PROTEASE"/>
    <property type="match status" value="2"/>
</dbReference>
<dbReference type="PRINTS" id="PR00792">
    <property type="entry name" value="PEPSIN"/>
</dbReference>
<feature type="domain" description="Peptidase A1" evidence="13">
    <location>
        <begin position="82"/>
        <end position="505"/>
    </location>
</feature>
<comment type="similarity">
    <text evidence="1 10">Belongs to the peptidase A1 family.</text>
</comment>
<dbReference type="SUPFAM" id="SSF47862">
    <property type="entry name" value="Saposin"/>
    <property type="match status" value="1"/>
</dbReference>
<dbReference type="RefSeq" id="XP_031395763.1">
    <property type="nucleotide sequence ID" value="XM_031539903.1"/>
</dbReference>
<keyword evidence="6 9" id="KW-1015">Disulfide bond</keyword>
<feature type="active site" evidence="8">
    <location>
        <position position="100"/>
    </location>
</feature>
<keyword evidence="5" id="KW-0865">Zymogen</keyword>
<reference evidence="14" key="1">
    <citation type="journal article" date="2020" name="Plant Biotechnol. J.">
        <title>The pomegranate (Punica granatum L.) draft genome dissects genetic divergence between soft- and hard-seeded cultivars.</title>
        <authorList>
            <person name="Luo X."/>
            <person name="Li H."/>
            <person name="Wu Z."/>
            <person name="Yao W."/>
            <person name="Zhao P."/>
            <person name="Cao D."/>
            <person name="Yu H."/>
            <person name="Li K."/>
            <person name="Poudel K."/>
            <person name="Zhao D."/>
            <person name="Zhang F."/>
            <person name="Xia X."/>
            <person name="Chen L."/>
            <person name="Wang Q."/>
            <person name="Jing D."/>
            <person name="Cao S."/>
        </authorList>
    </citation>
    <scope>NUCLEOTIDE SEQUENCE [LARGE SCALE GENOMIC DNA]</scope>
</reference>
<protein>
    <submittedName>
        <fullName evidence="15 16">Cyprosin-like isoform X1</fullName>
    </submittedName>
</protein>
<dbReference type="PANTHER" id="PTHR47966">
    <property type="entry name" value="BETA-SITE APP-CLEAVING ENZYME, ISOFORM A-RELATED"/>
    <property type="match status" value="1"/>
</dbReference>
<dbReference type="InterPro" id="IPR021109">
    <property type="entry name" value="Peptidase_aspartic_dom_sf"/>
</dbReference>
<dbReference type="FunFam" id="2.40.70.10:FF:000115">
    <property type="entry name" value="Lysosomal aspartic protease"/>
    <property type="match status" value="1"/>
</dbReference>
<dbReference type="InterPro" id="IPR008138">
    <property type="entry name" value="SapB_2"/>
</dbReference>
<feature type="domain" description="Saposin B-type" evidence="12">
    <location>
        <begin position="377"/>
        <end position="418"/>
    </location>
</feature>
<evidence type="ECO:0000256" key="2">
    <source>
        <dbReference type="ARBA" id="ARBA00022670"/>
    </source>
</evidence>
<name>A0A6P8DUC8_PUNGR</name>
<evidence type="ECO:0000256" key="10">
    <source>
        <dbReference type="RuleBase" id="RU000454"/>
    </source>
</evidence>
<keyword evidence="14" id="KW-1185">Reference proteome</keyword>
<dbReference type="GeneID" id="116207046"/>
<dbReference type="GO" id="GO:0004190">
    <property type="term" value="F:aspartic-type endopeptidase activity"/>
    <property type="evidence" value="ECO:0007669"/>
    <property type="project" value="UniProtKB-KW"/>
</dbReference>
<dbReference type="Pfam" id="PF03489">
    <property type="entry name" value="SapB_2"/>
    <property type="match status" value="1"/>
</dbReference>
<accession>A0A6P8DUC8</accession>
<keyword evidence="2 10" id="KW-0645">Protease</keyword>
<evidence type="ECO:0000256" key="3">
    <source>
        <dbReference type="ARBA" id="ARBA00022750"/>
    </source>
</evidence>
<dbReference type="PROSITE" id="PS50015">
    <property type="entry name" value="SAP_B"/>
    <property type="match status" value="2"/>
</dbReference>
<proteinExistence type="inferred from homology"/>
<feature type="disulfide bond" evidence="9">
    <location>
        <begin position="113"/>
        <end position="120"/>
    </location>
</feature>
<evidence type="ECO:0000256" key="4">
    <source>
        <dbReference type="ARBA" id="ARBA00022801"/>
    </source>
</evidence>
<keyword evidence="4 10" id="KW-0378">Hydrolase</keyword>
<dbReference type="Gene3D" id="1.10.225.10">
    <property type="entry name" value="Saposin-like"/>
    <property type="match status" value="1"/>
</dbReference>
<dbReference type="InterPro" id="IPR008139">
    <property type="entry name" value="SaposinB_dom"/>
</dbReference>
<evidence type="ECO:0000256" key="1">
    <source>
        <dbReference type="ARBA" id="ARBA00007447"/>
    </source>
</evidence>
<evidence type="ECO:0000259" key="12">
    <source>
        <dbReference type="PROSITE" id="PS50015"/>
    </source>
</evidence>
<dbReference type="SUPFAM" id="SSF50630">
    <property type="entry name" value="Acid proteases"/>
    <property type="match status" value="1"/>
</dbReference>
<evidence type="ECO:0000256" key="11">
    <source>
        <dbReference type="SAM" id="SignalP"/>
    </source>
</evidence>
<evidence type="ECO:0000313" key="15">
    <source>
        <dbReference type="RefSeq" id="XP_031395763.1"/>
    </source>
</evidence>
<dbReference type="RefSeq" id="XP_031395764.1">
    <property type="nucleotide sequence ID" value="XM_031539904.1"/>
</dbReference>
<dbReference type="Pfam" id="PF05184">
    <property type="entry name" value="SapB_1"/>
    <property type="match status" value="1"/>
</dbReference>
<dbReference type="GO" id="GO:0006508">
    <property type="term" value="P:proteolysis"/>
    <property type="evidence" value="ECO:0007669"/>
    <property type="project" value="UniProtKB-KW"/>
</dbReference>
<dbReference type="PANTHER" id="PTHR47966:SF3">
    <property type="entry name" value="ASPARTIC PROTEINASE-LIKE"/>
    <property type="match status" value="1"/>
</dbReference>
<keyword evidence="7" id="KW-0325">Glycoprotein</keyword>
<evidence type="ECO:0000259" key="13">
    <source>
        <dbReference type="PROSITE" id="PS51767"/>
    </source>
</evidence>
<evidence type="ECO:0000256" key="6">
    <source>
        <dbReference type="ARBA" id="ARBA00023157"/>
    </source>
</evidence>
<dbReference type="Pfam" id="PF00026">
    <property type="entry name" value="Asp"/>
    <property type="match status" value="1"/>
</dbReference>
<organism evidence="14 15">
    <name type="scientific">Punica granatum</name>
    <name type="common">Pomegranate</name>
    <dbReference type="NCBI Taxonomy" id="22663"/>
    <lineage>
        <taxon>Eukaryota</taxon>
        <taxon>Viridiplantae</taxon>
        <taxon>Streptophyta</taxon>
        <taxon>Embryophyta</taxon>
        <taxon>Tracheophyta</taxon>
        <taxon>Spermatophyta</taxon>
        <taxon>Magnoliopsida</taxon>
        <taxon>eudicotyledons</taxon>
        <taxon>Gunneridae</taxon>
        <taxon>Pentapetalae</taxon>
        <taxon>rosids</taxon>
        <taxon>malvids</taxon>
        <taxon>Myrtales</taxon>
        <taxon>Lythraceae</taxon>
        <taxon>Punica</taxon>
    </lineage>
</organism>
<feature type="signal peptide" evidence="11">
    <location>
        <begin position="1"/>
        <end position="26"/>
    </location>
</feature>
<evidence type="ECO:0000256" key="5">
    <source>
        <dbReference type="ARBA" id="ARBA00023145"/>
    </source>
</evidence>
<dbReference type="InterPro" id="IPR001461">
    <property type="entry name" value="Aspartic_peptidase_A1"/>
</dbReference>
<evidence type="ECO:0000256" key="9">
    <source>
        <dbReference type="PIRSR" id="PIRSR601461-2"/>
    </source>
</evidence>
<dbReference type="Gene3D" id="2.40.70.10">
    <property type="entry name" value="Acid Proteases"/>
    <property type="match status" value="2"/>
</dbReference>
<feature type="domain" description="Saposin B-type" evidence="12">
    <location>
        <begin position="313"/>
        <end position="353"/>
    </location>
</feature>
<dbReference type="OrthoDB" id="771136at2759"/>
<dbReference type="Proteomes" id="UP000515151">
    <property type="component" value="Chromosome 5"/>
</dbReference>
<evidence type="ECO:0000313" key="14">
    <source>
        <dbReference type="Proteomes" id="UP000515151"/>
    </source>
</evidence>
<dbReference type="GO" id="GO:0006629">
    <property type="term" value="P:lipid metabolic process"/>
    <property type="evidence" value="ECO:0007669"/>
    <property type="project" value="InterPro"/>
</dbReference>
<sequence length="520" mass="57253">MGKMILPAACSLWTLILLSATPPSSGNLLRVPLIKRTFNVISASAARTYATAQDHRSKGIPSSSIDSDNLALQERSYLDAQYFGEISIGSPPQNFTVIFDTGSSNLWVPSSNCYFLSIACYLHSRYNASKSTTHTPIGEPCNLHYGSGSILGYFSKDDVQVGNLVVKNQMFIEAIVEGCLSLSLAQFDGILGLGFQDISAGRTLPFWYNMVLQGLVSQKVFSFWLNRGSGSAQGGEIIFGGINPKHFKGNHTYTQITRNGYWQIRLEDFLVRNQSSGVCAGGCAAIVDSGTSLIAGPEDILTDINREIGARGLMSMECKQAVSQYGDLMWQLLISGLKPEKVCSSLGLCSYNGTHNSGEIIKEVIEKKPEDKFGVHGGILCSTCEMMLMWIHKKLLQNTTKEIIFEYVNKLCDNLPNPARELVVDCNNIGDFPPVSFIIGKRSFHLTPQQYIVKVVRGSSTICISGFVPLDVPTPQGPLWSHVTCYLQDPRRYIHGSVPHSVRLRESADWICRSRPVRVL</sequence>
<feature type="active site" evidence="8">
    <location>
        <position position="288"/>
    </location>
</feature>
<evidence type="ECO:0000256" key="8">
    <source>
        <dbReference type="PIRSR" id="PIRSR601461-1"/>
    </source>
</evidence>
<dbReference type="InterPro" id="IPR011001">
    <property type="entry name" value="Saposin-like"/>
</dbReference>
<dbReference type="InterPro" id="IPR033121">
    <property type="entry name" value="PEPTIDASE_A1"/>
</dbReference>
<keyword evidence="11" id="KW-0732">Signal</keyword>
<gene>
    <name evidence="15 16" type="primary">LOC116207046</name>
</gene>
<evidence type="ECO:0000256" key="7">
    <source>
        <dbReference type="ARBA" id="ARBA00023180"/>
    </source>
</evidence>